<organism evidence="1 2">
    <name type="scientific">Actinoalloteichus fjordicus</name>
    <dbReference type="NCBI Taxonomy" id="1612552"/>
    <lineage>
        <taxon>Bacteria</taxon>
        <taxon>Bacillati</taxon>
        <taxon>Actinomycetota</taxon>
        <taxon>Actinomycetes</taxon>
        <taxon>Pseudonocardiales</taxon>
        <taxon>Pseudonocardiaceae</taxon>
        <taxon>Actinoalloteichus</taxon>
    </lineage>
</organism>
<keyword evidence="2" id="KW-1185">Reference proteome</keyword>
<protein>
    <submittedName>
        <fullName evidence="1">Uncharacterized protein</fullName>
    </submittedName>
</protein>
<dbReference type="Proteomes" id="UP000185511">
    <property type="component" value="Chromosome"/>
</dbReference>
<name>A0AAC9LE04_9PSEU</name>
<reference evidence="2" key="1">
    <citation type="submission" date="2016-06" db="EMBL/GenBank/DDBJ databases">
        <title>Complete genome sequence of Actinoalloteichus fjordicus DSM 46855 (=ADI127-17), type strain of the new species Actinoalloteichus fjordicus.</title>
        <authorList>
            <person name="Ruckert C."/>
            <person name="Nouioui I."/>
            <person name="Willmese J."/>
            <person name="van Wezel G."/>
            <person name="Klenk H.-P."/>
            <person name="Kalinowski J."/>
            <person name="Zotchev S.B."/>
        </authorList>
    </citation>
    <scope>NUCLEOTIDE SEQUENCE [LARGE SCALE GENOMIC DNA]</scope>
    <source>
        <strain evidence="2">ADI127-7</strain>
    </source>
</reference>
<gene>
    <name evidence="1" type="ORF">UA74_12445</name>
</gene>
<accession>A0AAC9LE04</accession>
<dbReference type="AlphaFoldDB" id="A0AAC9LE04"/>
<sequence length="175" mass="17952">MSRDHGPARCSTPAGLGAASGRAPARFSALLLALACLAGCGAEEAIPAAASSGADGERLTVRVLLRDGVFRAPGAECSGTASMADLHATAPFRLLDDEDRLLAEGELPAGRAVSAVEAELDAALDEDTAPRRPTFCEVTVTVTAPSSPSYRLAVADREPLPLTAAEDDQWVTALP</sequence>
<proteinExistence type="predicted"/>
<evidence type="ECO:0000313" key="1">
    <source>
        <dbReference type="EMBL" id="APU14549.1"/>
    </source>
</evidence>
<evidence type="ECO:0000313" key="2">
    <source>
        <dbReference type="Proteomes" id="UP000185511"/>
    </source>
</evidence>
<dbReference type="RefSeq" id="WP_075740405.1">
    <property type="nucleotide sequence ID" value="NZ_CP016076.1"/>
</dbReference>
<dbReference type="KEGG" id="acad:UA74_12445"/>
<dbReference type="EMBL" id="CP016076">
    <property type="protein sequence ID" value="APU14549.1"/>
    <property type="molecule type" value="Genomic_DNA"/>
</dbReference>